<reference evidence="1" key="1">
    <citation type="submission" date="2021-06" db="EMBL/GenBank/DDBJ databases">
        <authorList>
            <person name="Kallberg Y."/>
            <person name="Tangrot J."/>
            <person name="Rosling A."/>
        </authorList>
    </citation>
    <scope>NUCLEOTIDE SEQUENCE</scope>
    <source>
        <strain evidence="1">IL203A</strain>
    </source>
</reference>
<gene>
    <name evidence="1" type="ORF">DHETER_LOCUS13615</name>
</gene>
<evidence type="ECO:0000313" key="2">
    <source>
        <dbReference type="Proteomes" id="UP000789702"/>
    </source>
</evidence>
<dbReference type="EMBL" id="CAJVPU010038037">
    <property type="protein sequence ID" value="CAG8733921.1"/>
    <property type="molecule type" value="Genomic_DNA"/>
</dbReference>
<feature type="non-terminal residue" evidence="1">
    <location>
        <position position="1"/>
    </location>
</feature>
<keyword evidence="2" id="KW-1185">Reference proteome</keyword>
<evidence type="ECO:0000313" key="1">
    <source>
        <dbReference type="EMBL" id="CAG8733921.1"/>
    </source>
</evidence>
<name>A0ACA9Q3B7_9GLOM</name>
<comment type="caution">
    <text evidence="1">The sequence shown here is derived from an EMBL/GenBank/DDBJ whole genome shotgun (WGS) entry which is preliminary data.</text>
</comment>
<protein>
    <submittedName>
        <fullName evidence="1">3142_t:CDS:1</fullName>
    </submittedName>
</protein>
<proteinExistence type="predicted"/>
<organism evidence="1 2">
    <name type="scientific">Dentiscutata heterogama</name>
    <dbReference type="NCBI Taxonomy" id="1316150"/>
    <lineage>
        <taxon>Eukaryota</taxon>
        <taxon>Fungi</taxon>
        <taxon>Fungi incertae sedis</taxon>
        <taxon>Mucoromycota</taxon>
        <taxon>Glomeromycotina</taxon>
        <taxon>Glomeromycetes</taxon>
        <taxon>Diversisporales</taxon>
        <taxon>Gigasporaceae</taxon>
        <taxon>Dentiscutata</taxon>
    </lineage>
</organism>
<dbReference type="Proteomes" id="UP000789702">
    <property type="component" value="Unassembled WGS sequence"/>
</dbReference>
<accession>A0ACA9Q3B7</accession>
<sequence length="85" mass="9931">DYIQIWQQLESIDSLQIEGIENLLASFNRFLNNISINSKNDTSFIYLYKNATLKSTDIIHADSSYNNNLWIRDITIVINTNEFNN</sequence>